<evidence type="ECO:0000313" key="2">
    <source>
        <dbReference type="Proteomes" id="UP000537141"/>
    </source>
</evidence>
<keyword evidence="2" id="KW-1185">Reference proteome</keyword>
<sequence length="72" mass="8219">MNNIFWNQLLSLSDELDSSNSALQEENIASLIHHLESLCIAHERSFEPADEFEEYVVLSLCRSIANKLKNTP</sequence>
<comment type="caution">
    <text evidence="1">The sequence shown here is derived from an EMBL/GenBank/DDBJ whole genome shotgun (WGS) entry which is preliminary data.</text>
</comment>
<dbReference type="EMBL" id="JACHHU010000001">
    <property type="protein sequence ID" value="MBB6541623.1"/>
    <property type="molecule type" value="Genomic_DNA"/>
</dbReference>
<dbReference type="Proteomes" id="UP000537141">
    <property type="component" value="Unassembled WGS sequence"/>
</dbReference>
<name>A0A7X0NDV1_9GAMM</name>
<protein>
    <submittedName>
        <fullName evidence="1">Uncharacterized protein</fullName>
    </submittedName>
</protein>
<gene>
    <name evidence="1" type="ORF">HNQ55_000097</name>
</gene>
<reference evidence="1 2" key="1">
    <citation type="submission" date="2020-08" db="EMBL/GenBank/DDBJ databases">
        <title>Genomic Encyclopedia of Type Strains, Phase IV (KMG-IV): sequencing the most valuable type-strain genomes for metagenomic binning, comparative biology and taxonomic classification.</title>
        <authorList>
            <person name="Goeker M."/>
        </authorList>
    </citation>
    <scope>NUCLEOTIDE SEQUENCE [LARGE SCALE GENOMIC DNA]</scope>
    <source>
        <strain evidence="1 2">DSM 26287</strain>
    </source>
</reference>
<organism evidence="1 2">
    <name type="scientific">Thalassotalea piscium</name>
    <dbReference type="NCBI Taxonomy" id="1230533"/>
    <lineage>
        <taxon>Bacteria</taxon>
        <taxon>Pseudomonadati</taxon>
        <taxon>Pseudomonadota</taxon>
        <taxon>Gammaproteobacteria</taxon>
        <taxon>Alteromonadales</taxon>
        <taxon>Colwelliaceae</taxon>
        <taxon>Thalassotalea</taxon>
    </lineage>
</organism>
<dbReference type="AlphaFoldDB" id="A0A7X0NDV1"/>
<proteinExistence type="predicted"/>
<accession>A0A7X0NDV1</accession>
<evidence type="ECO:0000313" key="1">
    <source>
        <dbReference type="EMBL" id="MBB6541623.1"/>
    </source>
</evidence>
<dbReference type="RefSeq" id="WP_184421038.1">
    <property type="nucleotide sequence ID" value="NZ_AP027362.1"/>
</dbReference>